<dbReference type="SUPFAM" id="SSF47090">
    <property type="entry name" value="PGBD-like"/>
    <property type="match status" value="2"/>
</dbReference>
<feature type="chain" id="PRO_5045665142" description="Peptidoglycan binding-like domain-containing protein" evidence="1">
    <location>
        <begin position="26"/>
        <end position="478"/>
    </location>
</feature>
<feature type="domain" description="Peptidoglycan binding-like" evidence="2">
    <location>
        <begin position="419"/>
        <end position="474"/>
    </location>
</feature>
<feature type="signal peptide" evidence="1">
    <location>
        <begin position="1"/>
        <end position="25"/>
    </location>
</feature>
<keyword evidence="4" id="KW-1185">Reference proteome</keyword>
<evidence type="ECO:0000313" key="3">
    <source>
        <dbReference type="EMBL" id="GAA1717187.1"/>
    </source>
</evidence>
<dbReference type="InterPro" id="IPR036365">
    <property type="entry name" value="PGBD-like_sf"/>
</dbReference>
<evidence type="ECO:0000256" key="1">
    <source>
        <dbReference type="SAM" id="SignalP"/>
    </source>
</evidence>
<dbReference type="EMBL" id="BAAANY010000042">
    <property type="protein sequence ID" value="GAA1717187.1"/>
    <property type="molecule type" value="Genomic_DNA"/>
</dbReference>
<evidence type="ECO:0000259" key="2">
    <source>
        <dbReference type="Pfam" id="PF01471"/>
    </source>
</evidence>
<proteinExistence type="predicted"/>
<organism evidence="3 4">
    <name type="scientific">Fodinicola feengrottensis</name>
    <dbReference type="NCBI Taxonomy" id="435914"/>
    <lineage>
        <taxon>Bacteria</taxon>
        <taxon>Bacillati</taxon>
        <taxon>Actinomycetota</taxon>
        <taxon>Actinomycetes</taxon>
        <taxon>Mycobacteriales</taxon>
        <taxon>Fodinicola</taxon>
    </lineage>
</organism>
<dbReference type="InterPro" id="IPR002477">
    <property type="entry name" value="Peptidoglycan-bd-like"/>
</dbReference>
<dbReference type="Pfam" id="PF01471">
    <property type="entry name" value="PG_binding_1"/>
    <property type="match status" value="2"/>
</dbReference>
<gene>
    <name evidence="3" type="ORF">GCM10009765_77140</name>
</gene>
<dbReference type="RefSeq" id="WP_344314981.1">
    <property type="nucleotide sequence ID" value="NZ_BAAANY010000042.1"/>
</dbReference>
<accession>A0ABN2J3D6</accession>
<name>A0ABN2J3D6_9ACTN</name>
<feature type="domain" description="Peptidoglycan binding-like" evidence="2">
    <location>
        <begin position="348"/>
        <end position="404"/>
    </location>
</feature>
<evidence type="ECO:0000313" key="4">
    <source>
        <dbReference type="Proteomes" id="UP001500618"/>
    </source>
</evidence>
<comment type="caution">
    <text evidence="3">The sequence shown here is derived from an EMBL/GenBank/DDBJ whole genome shotgun (WGS) entry which is preliminary data.</text>
</comment>
<reference evidence="3 4" key="1">
    <citation type="journal article" date="2019" name="Int. J. Syst. Evol. Microbiol.">
        <title>The Global Catalogue of Microorganisms (GCM) 10K type strain sequencing project: providing services to taxonomists for standard genome sequencing and annotation.</title>
        <authorList>
            <consortium name="The Broad Institute Genomics Platform"/>
            <consortium name="The Broad Institute Genome Sequencing Center for Infectious Disease"/>
            <person name="Wu L."/>
            <person name="Ma J."/>
        </authorList>
    </citation>
    <scope>NUCLEOTIDE SEQUENCE [LARGE SCALE GENOMIC DNA]</scope>
    <source>
        <strain evidence="3 4">JCM 14718</strain>
    </source>
</reference>
<dbReference type="Proteomes" id="UP001500618">
    <property type="component" value="Unassembled WGS sequence"/>
</dbReference>
<sequence length="478" mass="48782">MKLRSSLGVLAIASLATALATPASALATPATAATGVESWQAALTGAGVDRVNVATEGQSVSLANPTFHPAAAAGTGGYALLTAAAHQLGHATETVRANVVSRTPAGTGVQLDVRGQTGQSSWTEWTPADAAHPARWDRPVTAVQARLTLTSNGQQKPSVSAVSLAADPALTKLAAVPAAAPVTSTVFATREGLVGGTTSNGHVITSNDHFVALPSGRGLSPKGTTTYSVHICNPGNGKCVTAPVWDVGPWNTKDDYWNPASQRQSWTDLPQGKPEAQAAYQNGYNGGHDQFGRKVSNPAGIDLADGTFRSDLGLADNGWVNVTYLWTSGTPAVNIDFASYQSLTTGSTGDQVKAVQFLLAQQGHDPGGQDGVFGANTATAVKQFQTAVGLSASGSVDSHTWTALLSAGSTPQLQQGSGGDDVKRLQRALTAALGRTVGIDGDFGSGTATAVRNYQTAAGLSSDGIVGPNTWSALQHGH</sequence>
<keyword evidence="1" id="KW-0732">Signal</keyword>
<protein>
    <recommendedName>
        <fullName evidence="2">Peptidoglycan binding-like domain-containing protein</fullName>
    </recommendedName>
</protein>
<dbReference type="InterPro" id="IPR036366">
    <property type="entry name" value="PGBDSf"/>
</dbReference>
<dbReference type="Gene3D" id="1.10.101.10">
    <property type="entry name" value="PGBD-like superfamily/PGBD"/>
    <property type="match status" value="2"/>
</dbReference>